<dbReference type="InterPro" id="IPR052714">
    <property type="entry name" value="MFS_Exporter"/>
</dbReference>
<dbReference type="RefSeq" id="WP_106311839.1">
    <property type="nucleotide sequence ID" value="NZ_PVWO01000543.1"/>
</dbReference>
<name>A0A2T1FFC8_9CYAN</name>
<keyword evidence="3 5" id="KW-1133">Transmembrane helix</keyword>
<feature type="domain" description="Major facilitator superfamily (MFS) profile" evidence="6">
    <location>
        <begin position="1"/>
        <end position="355"/>
    </location>
</feature>
<dbReference type="PROSITE" id="PS50850">
    <property type="entry name" value="MFS"/>
    <property type="match status" value="1"/>
</dbReference>
<comment type="subcellular location">
    <subcellularLocation>
        <location evidence="1">Cell membrane</location>
        <topology evidence="1">Multi-pass membrane protein</topology>
    </subcellularLocation>
</comment>
<feature type="transmembrane region" description="Helical" evidence="5">
    <location>
        <begin position="174"/>
        <end position="195"/>
    </location>
</feature>
<evidence type="ECO:0000313" key="7">
    <source>
        <dbReference type="EMBL" id="PSB43693.1"/>
    </source>
</evidence>
<dbReference type="InterPro" id="IPR036259">
    <property type="entry name" value="MFS_trans_sf"/>
</dbReference>
<sequence length="374" mass="39419">LPAYLDAIGINQQQIGLIIGAFAIGLIATRPIVGKLVDTRGRKLVLLIGTAVAAIAPVGYLYVTSTPLLMVMRAFHGISIAAFTTAFSALVVDLAPPKQRGEIIGLMSLTNPVGFAVGPAIGGFLQVHEMYREIFWISIICGAISLIAANRLHQPQIEVELDHNESDRISPWQILTNPALGIPALVLLLVGFPFGAIHTFVPLYIKSLNVGFNPGLFYTIAAIASFSARSVIGSRSDRYGRGIFIAGSLCCYTAGVACLATANSQMSFVFAALLEGLGSGTLLPMTVALVSDRSLPHQRGQVLSICITGLDLGIAIASPVFGAIADDVGFAGIFTIGTAMAASAIGVFLIWGNRNLRHSIGFCLGRHGDVYRKG</sequence>
<dbReference type="InterPro" id="IPR020846">
    <property type="entry name" value="MFS_dom"/>
</dbReference>
<feature type="non-terminal residue" evidence="7">
    <location>
        <position position="1"/>
    </location>
</feature>
<dbReference type="SUPFAM" id="SSF103473">
    <property type="entry name" value="MFS general substrate transporter"/>
    <property type="match status" value="1"/>
</dbReference>
<reference evidence="7 8" key="1">
    <citation type="submission" date="2018-03" db="EMBL/GenBank/DDBJ databases">
        <title>The ancient ancestry and fast evolution of plastids.</title>
        <authorList>
            <person name="Moore K.R."/>
            <person name="Magnabosco C."/>
            <person name="Momper L."/>
            <person name="Gold D.A."/>
            <person name="Bosak T."/>
            <person name="Fournier G.P."/>
        </authorList>
    </citation>
    <scope>NUCLEOTIDE SEQUENCE [LARGE SCALE GENOMIC DNA]</scope>
    <source>
        <strain evidence="7 8">CCALA 037</strain>
    </source>
</reference>
<gene>
    <name evidence="7" type="ORF">C7B77_26020</name>
</gene>
<dbReference type="GO" id="GO:0005886">
    <property type="term" value="C:plasma membrane"/>
    <property type="evidence" value="ECO:0007669"/>
    <property type="project" value="UniProtKB-SubCell"/>
</dbReference>
<evidence type="ECO:0000313" key="8">
    <source>
        <dbReference type="Proteomes" id="UP000238937"/>
    </source>
</evidence>
<feature type="transmembrane region" description="Helical" evidence="5">
    <location>
        <begin position="75"/>
        <end position="96"/>
    </location>
</feature>
<accession>A0A2T1FFC8</accession>
<dbReference type="Gene3D" id="1.20.1250.20">
    <property type="entry name" value="MFS general substrate transporter like domains"/>
    <property type="match status" value="1"/>
</dbReference>
<protein>
    <submittedName>
        <fullName evidence="7">MFS transporter</fullName>
    </submittedName>
</protein>
<organism evidence="7 8">
    <name type="scientific">Chamaesiphon polymorphus CCALA 037</name>
    <dbReference type="NCBI Taxonomy" id="2107692"/>
    <lineage>
        <taxon>Bacteria</taxon>
        <taxon>Bacillati</taxon>
        <taxon>Cyanobacteriota</taxon>
        <taxon>Cyanophyceae</taxon>
        <taxon>Gomontiellales</taxon>
        <taxon>Chamaesiphonaceae</taxon>
        <taxon>Chamaesiphon</taxon>
    </lineage>
</organism>
<dbReference type="AlphaFoldDB" id="A0A2T1FFC8"/>
<dbReference type="Pfam" id="PF07690">
    <property type="entry name" value="MFS_1"/>
    <property type="match status" value="1"/>
</dbReference>
<proteinExistence type="predicted"/>
<feature type="transmembrane region" description="Helical" evidence="5">
    <location>
        <begin position="45"/>
        <end position="63"/>
    </location>
</feature>
<evidence type="ECO:0000256" key="4">
    <source>
        <dbReference type="ARBA" id="ARBA00023136"/>
    </source>
</evidence>
<feature type="transmembrane region" description="Helical" evidence="5">
    <location>
        <begin position="15"/>
        <end position="33"/>
    </location>
</feature>
<dbReference type="PANTHER" id="PTHR23531:SF1">
    <property type="entry name" value="QUINOLENE RESISTANCE PROTEIN NORA"/>
    <property type="match status" value="1"/>
</dbReference>
<evidence type="ECO:0000256" key="2">
    <source>
        <dbReference type="ARBA" id="ARBA00022692"/>
    </source>
</evidence>
<evidence type="ECO:0000259" key="6">
    <source>
        <dbReference type="PROSITE" id="PS50850"/>
    </source>
</evidence>
<dbReference type="InterPro" id="IPR011701">
    <property type="entry name" value="MFS"/>
</dbReference>
<keyword evidence="4 5" id="KW-0472">Membrane</keyword>
<keyword evidence="8" id="KW-1185">Reference proteome</keyword>
<feature type="transmembrane region" description="Helical" evidence="5">
    <location>
        <begin position="268"/>
        <end position="290"/>
    </location>
</feature>
<feature type="transmembrane region" description="Helical" evidence="5">
    <location>
        <begin position="244"/>
        <end position="262"/>
    </location>
</feature>
<evidence type="ECO:0000256" key="5">
    <source>
        <dbReference type="SAM" id="Phobius"/>
    </source>
</evidence>
<dbReference type="EMBL" id="PVWO01000543">
    <property type="protein sequence ID" value="PSB43693.1"/>
    <property type="molecule type" value="Genomic_DNA"/>
</dbReference>
<dbReference type="GO" id="GO:0022857">
    <property type="term" value="F:transmembrane transporter activity"/>
    <property type="evidence" value="ECO:0007669"/>
    <property type="project" value="InterPro"/>
</dbReference>
<dbReference type="OrthoDB" id="9814001at2"/>
<feature type="transmembrane region" description="Helical" evidence="5">
    <location>
        <begin position="134"/>
        <end position="153"/>
    </location>
</feature>
<evidence type="ECO:0000256" key="1">
    <source>
        <dbReference type="ARBA" id="ARBA00004651"/>
    </source>
</evidence>
<feature type="transmembrane region" description="Helical" evidence="5">
    <location>
        <begin position="215"/>
        <end position="232"/>
    </location>
</feature>
<feature type="transmembrane region" description="Helical" evidence="5">
    <location>
        <begin position="103"/>
        <end position="122"/>
    </location>
</feature>
<feature type="transmembrane region" description="Helical" evidence="5">
    <location>
        <begin position="302"/>
        <end position="324"/>
    </location>
</feature>
<dbReference type="Proteomes" id="UP000238937">
    <property type="component" value="Unassembled WGS sequence"/>
</dbReference>
<keyword evidence="2 5" id="KW-0812">Transmembrane</keyword>
<comment type="caution">
    <text evidence="7">The sequence shown here is derived from an EMBL/GenBank/DDBJ whole genome shotgun (WGS) entry which is preliminary data.</text>
</comment>
<evidence type="ECO:0000256" key="3">
    <source>
        <dbReference type="ARBA" id="ARBA00022989"/>
    </source>
</evidence>
<dbReference type="PANTHER" id="PTHR23531">
    <property type="entry name" value="QUINOLENE RESISTANCE PROTEIN NORA"/>
    <property type="match status" value="1"/>
</dbReference>
<dbReference type="CDD" id="cd17489">
    <property type="entry name" value="MFS_YfcJ_like"/>
    <property type="match status" value="1"/>
</dbReference>
<feature type="transmembrane region" description="Helical" evidence="5">
    <location>
        <begin position="330"/>
        <end position="351"/>
    </location>
</feature>